<evidence type="ECO:0000313" key="2">
    <source>
        <dbReference type="Proteomes" id="UP000652013"/>
    </source>
</evidence>
<organism evidence="1 2">
    <name type="scientific">Spirilliplanes yamanashiensis</name>
    <dbReference type="NCBI Taxonomy" id="42233"/>
    <lineage>
        <taxon>Bacteria</taxon>
        <taxon>Bacillati</taxon>
        <taxon>Actinomycetota</taxon>
        <taxon>Actinomycetes</taxon>
        <taxon>Micromonosporales</taxon>
        <taxon>Micromonosporaceae</taxon>
        <taxon>Spirilliplanes</taxon>
    </lineage>
</organism>
<name>A0A8J3YD58_9ACTN</name>
<evidence type="ECO:0000313" key="1">
    <source>
        <dbReference type="EMBL" id="GIJ05560.1"/>
    </source>
</evidence>
<dbReference type="RefSeq" id="WP_203940768.1">
    <property type="nucleotide sequence ID" value="NZ_BAAAGJ010000005.1"/>
</dbReference>
<dbReference type="AlphaFoldDB" id="A0A8J3YD58"/>
<sequence length="257" mass="27183">MAPPQAAEIDEARELFDRAVAEVRAGVGLVVDNFTRLVDNLNDHRWLVAAGGLLTVAGWEWAKGKIDELRAGVVELLDKAQYALDHSTPIISLILTSFDWVSGVYGPASDIAGRVPVKADHLLYWKGEAADAYAAKLSAQAAAAGDVAAKADAVSTWLFTVVKANVEYLVTMGGYISILAGDLAAAAIDAASVAGFLEAIGKCGSMLGRVIEKGLNDLMNLSKRLVDQLKNVRDIEAMVTGKEKMPGGHWPQAVGAL</sequence>
<proteinExistence type="predicted"/>
<protein>
    <submittedName>
        <fullName evidence="1">Uncharacterized protein</fullName>
    </submittedName>
</protein>
<reference evidence="1" key="1">
    <citation type="submission" date="2021-01" db="EMBL/GenBank/DDBJ databases">
        <title>Whole genome shotgun sequence of Spirilliplanes yamanashiensis NBRC 15828.</title>
        <authorList>
            <person name="Komaki H."/>
            <person name="Tamura T."/>
        </authorList>
    </citation>
    <scope>NUCLEOTIDE SEQUENCE</scope>
    <source>
        <strain evidence="1">NBRC 15828</strain>
    </source>
</reference>
<gene>
    <name evidence="1" type="ORF">Sya03_49120</name>
</gene>
<dbReference type="Proteomes" id="UP000652013">
    <property type="component" value="Unassembled WGS sequence"/>
</dbReference>
<dbReference type="EMBL" id="BOOY01000034">
    <property type="protein sequence ID" value="GIJ05560.1"/>
    <property type="molecule type" value="Genomic_DNA"/>
</dbReference>
<keyword evidence="2" id="KW-1185">Reference proteome</keyword>
<comment type="caution">
    <text evidence="1">The sequence shown here is derived from an EMBL/GenBank/DDBJ whole genome shotgun (WGS) entry which is preliminary data.</text>
</comment>
<accession>A0A8J3YD58</accession>